<dbReference type="AlphaFoldDB" id="A0A8C6Z794"/>
<protein>
    <submittedName>
        <fullName evidence="2">Uncharacterized protein</fullName>
    </submittedName>
</protein>
<keyword evidence="3" id="KW-1185">Reference proteome</keyword>
<name>A0A8C6Z794_NOTPE</name>
<organism evidence="2 3">
    <name type="scientific">Nothoprocta perdicaria</name>
    <name type="common">Chilean tinamou</name>
    <name type="synonym">Crypturus perdicarius</name>
    <dbReference type="NCBI Taxonomy" id="30464"/>
    <lineage>
        <taxon>Eukaryota</taxon>
        <taxon>Metazoa</taxon>
        <taxon>Chordata</taxon>
        <taxon>Craniata</taxon>
        <taxon>Vertebrata</taxon>
        <taxon>Euteleostomi</taxon>
        <taxon>Archelosauria</taxon>
        <taxon>Archosauria</taxon>
        <taxon>Dinosauria</taxon>
        <taxon>Saurischia</taxon>
        <taxon>Theropoda</taxon>
        <taxon>Coelurosauria</taxon>
        <taxon>Aves</taxon>
        <taxon>Palaeognathae</taxon>
        <taxon>Tinamiformes</taxon>
        <taxon>Tinamidae</taxon>
        <taxon>Nothoprocta</taxon>
    </lineage>
</organism>
<proteinExistence type="predicted"/>
<accession>A0A8C6Z794</accession>
<feature type="region of interest" description="Disordered" evidence="1">
    <location>
        <begin position="1"/>
        <end position="38"/>
    </location>
</feature>
<reference evidence="2" key="1">
    <citation type="submission" date="2025-08" db="UniProtKB">
        <authorList>
            <consortium name="Ensembl"/>
        </authorList>
    </citation>
    <scope>IDENTIFICATION</scope>
</reference>
<evidence type="ECO:0000313" key="3">
    <source>
        <dbReference type="Proteomes" id="UP000694420"/>
    </source>
</evidence>
<reference evidence="2" key="2">
    <citation type="submission" date="2025-09" db="UniProtKB">
        <authorList>
            <consortium name="Ensembl"/>
        </authorList>
    </citation>
    <scope>IDENTIFICATION</scope>
</reference>
<feature type="compositionally biased region" description="Acidic residues" evidence="1">
    <location>
        <begin position="17"/>
        <end position="29"/>
    </location>
</feature>
<evidence type="ECO:0000256" key="1">
    <source>
        <dbReference type="SAM" id="MobiDB-lite"/>
    </source>
</evidence>
<sequence length="91" mass="10351">MDYRAEAMRHVVPGQFDDADCSDGEENTETAEKGEVSKNCQSHLCEEINSEDGDDDYDEEEDEDEDWDWDDEMGRLMKRPNAAVGCNPQVS</sequence>
<dbReference type="Ensembl" id="ENSNPET00000009955.1">
    <property type="protein sequence ID" value="ENSNPEP00000009717.1"/>
    <property type="gene ID" value="ENSNPEG00000007287.1"/>
</dbReference>
<evidence type="ECO:0000313" key="2">
    <source>
        <dbReference type="Ensembl" id="ENSNPEP00000009717.1"/>
    </source>
</evidence>
<dbReference type="Proteomes" id="UP000694420">
    <property type="component" value="Unplaced"/>
</dbReference>